<accession>A0A9D0ZB84</accession>
<keyword evidence="2" id="KW-1133">Transmembrane helix</keyword>
<proteinExistence type="predicted"/>
<keyword evidence="2" id="KW-0472">Membrane</keyword>
<sequence length="316" mass="34795">MPLMDLTTPVELYAVEVLRDSNGRAQAYFTFLNCAAQPIASLYATLTLLDDAGASLGSLPLRCEGLSAPGHSRFTVCRAMDDAPPFAGARALVREAVFADGTVWRIDENAVLDCAPPARLSDPDRVALVAVAGPDAVCFPQRRGNVWVCVCGRFNRMEWTACRRCQRERDDTLRRFTPERTHAAYEQKLARELAAERAHRAASRLHVQQEHTARIERIDRELRRQKRRRILLALLVLLAVSLCVLLVLLPDLYASQPVSVIASFSTETPSDIEIPDHSVISSPSEAEDNGIWPPVSSTTPSPAPTLEPQKTGNAFG</sequence>
<reference evidence="3" key="2">
    <citation type="journal article" date="2021" name="PeerJ">
        <title>Extensive microbial diversity within the chicken gut microbiome revealed by metagenomics and culture.</title>
        <authorList>
            <person name="Gilroy R."/>
            <person name="Ravi A."/>
            <person name="Getino M."/>
            <person name="Pursley I."/>
            <person name="Horton D.L."/>
            <person name="Alikhan N.F."/>
            <person name="Baker D."/>
            <person name="Gharbi K."/>
            <person name="Hall N."/>
            <person name="Watson M."/>
            <person name="Adriaenssens E.M."/>
            <person name="Foster-Nyarko E."/>
            <person name="Jarju S."/>
            <person name="Secka A."/>
            <person name="Antonio M."/>
            <person name="Oren A."/>
            <person name="Chaudhuri R.R."/>
            <person name="La Ragione R."/>
            <person name="Hildebrand F."/>
            <person name="Pallen M.J."/>
        </authorList>
    </citation>
    <scope>NUCLEOTIDE SEQUENCE</scope>
    <source>
        <strain evidence="3">ChiSxjej2B14-6234</strain>
    </source>
</reference>
<evidence type="ECO:0000256" key="2">
    <source>
        <dbReference type="SAM" id="Phobius"/>
    </source>
</evidence>
<feature type="transmembrane region" description="Helical" evidence="2">
    <location>
        <begin position="230"/>
        <end position="249"/>
    </location>
</feature>
<evidence type="ECO:0000313" key="3">
    <source>
        <dbReference type="EMBL" id="HIQ72354.1"/>
    </source>
</evidence>
<gene>
    <name evidence="3" type="ORF">IAB73_09130</name>
</gene>
<keyword evidence="2" id="KW-0812">Transmembrane</keyword>
<comment type="caution">
    <text evidence="3">The sequence shown here is derived from an EMBL/GenBank/DDBJ whole genome shotgun (WGS) entry which is preliminary data.</text>
</comment>
<evidence type="ECO:0000313" key="4">
    <source>
        <dbReference type="Proteomes" id="UP000886887"/>
    </source>
</evidence>
<name>A0A9D0ZB84_9FIRM</name>
<feature type="region of interest" description="Disordered" evidence="1">
    <location>
        <begin position="272"/>
        <end position="316"/>
    </location>
</feature>
<dbReference type="EMBL" id="DVFJ01000033">
    <property type="protein sequence ID" value="HIQ72354.1"/>
    <property type="molecule type" value="Genomic_DNA"/>
</dbReference>
<protein>
    <submittedName>
        <fullName evidence="3">Uncharacterized protein</fullName>
    </submittedName>
</protein>
<evidence type="ECO:0000256" key="1">
    <source>
        <dbReference type="SAM" id="MobiDB-lite"/>
    </source>
</evidence>
<dbReference type="Proteomes" id="UP000886887">
    <property type="component" value="Unassembled WGS sequence"/>
</dbReference>
<reference evidence="3" key="1">
    <citation type="submission" date="2020-10" db="EMBL/GenBank/DDBJ databases">
        <authorList>
            <person name="Gilroy R."/>
        </authorList>
    </citation>
    <scope>NUCLEOTIDE SEQUENCE</scope>
    <source>
        <strain evidence="3">ChiSxjej2B14-6234</strain>
    </source>
</reference>
<organism evidence="3 4">
    <name type="scientific">Candidatus Onthenecus intestinigallinarum</name>
    <dbReference type="NCBI Taxonomy" id="2840875"/>
    <lineage>
        <taxon>Bacteria</taxon>
        <taxon>Bacillati</taxon>
        <taxon>Bacillota</taxon>
        <taxon>Clostridia</taxon>
        <taxon>Eubacteriales</taxon>
        <taxon>Candidatus Onthenecus</taxon>
    </lineage>
</organism>
<dbReference type="AlphaFoldDB" id="A0A9D0ZB84"/>